<proteinExistence type="predicted"/>
<evidence type="ECO:0000313" key="1">
    <source>
        <dbReference type="EMBL" id="MPC90848.1"/>
    </source>
</evidence>
<gene>
    <name evidence="1" type="ORF">E2C01_085851</name>
</gene>
<dbReference type="Proteomes" id="UP000324222">
    <property type="component" value="Unassembled WGS sequence"/>
</dbReference>
<dbReference type="AlphaFoldDB" id="A0A5B7JD14"/>
<dbReference type="EMBL" id="VSRR010085756">
    <property type="protein sequence ID" value="MPC90848.1"/>
    <property type="molecule type" value="Genomic_DNA"/>
</dbReference>
<sequence length="140" mass="14981">MGGSISGGRTSVVTRFKRKLEQPSLVSACATPHSVLTFTAYVCLMIPSAFGVGLPLRPSHISCSTAHSSTPTTLHYAPGVPALYPGHHNVRLAHPPGDLRCSPLPATCCPSPYLCFLEKDRPTTTPVIPTHDYPRAHKDP</sequence>
<organism evidence="1 2">
    <name type="scientific">Portunus trituberculatus</name>
    <name type="common">Swimming crab</name>
    <name type="synonym">Neptunus trituberculatus</name>
    <dbReference type="NCBI Taxonomy" id="210409"/>
    <lineage>
        <taxon>Eukaryota</taxon>
        <taxon>Metazoa</taxon>
        <taxon>Ecdysozoa</taxon>
        <taxon>Arthropoda</taxon>
        <taxon>Crustacea</taxon>
        <taxon>Multicrustacea</taxon>
        <taxon>Malacostraca</taxon>
        <taxon>Eumalacostraca</taxon>
        <taxon>Eucarida</taxon>
        <taxon>Decapoda</taxon>
        <taxon>Pleocyemata</taxon>
        <taxon>Brachyura</taxon>
        <taxon>Eubrachyura</taxon>
        <taxon>Portunoidea</taxon>
        <taxon>Portunidae</taxon>
        <taxon>Portuninae</taxon>
        <taxon>Portunus</taxon>
    </lineage>
</organism>
<comment type="caution">
    <text evidence="1">The sequence shown here is derived from an EMBL/GenBank/DDBJ whole genome shotgun (WGS) entry which is preliminary data.</text>
</comment>
<accession>A0A5B7JD14</accession>
<evidence type="ECO:0000313" key="2">
    <source>
        <dbReference type="Proteomes" id="UP000324222"/>
    </source>
</evidence>
<name>A0A5B7JD14_PORTR</name>
<protein>
    <submittedName>
        <fullName evidence="1">Uncharacterized protein</fullName>
    </submittedName>
</protein>
<keyword evidence="2" id="KW-1185">Reference proteome</keyword>
<reference evidence="1 2" key="1">
    <citation type="submission" date="2019-05" db="EMBL/GenBank/DDBJ databases">
        <title>Another draft genome of Portunus trituberculatus and its Hox gene families provides insights of decapod evolution.</title>
        <authorList>
            <person name="Jeong J.-H."/>
            <person name="Song I."/>
            <person name="Kim S."/>
            <person name="Choi T."/>
            <person name="Kim D."/>
            <person name="Ryu S."/>
            <person name="Kim W."/>
        </authorList>
    </citation>
    <scope>NUCLEOTIDE SEQUENCE [LARGE SCALE GENOMIC DNA]</scope>
    <source>
        <tissue evidence="1">Muscle</tissue>
    </source>
</reference>